<organism evidence="4 5">
    <name type="scientific">Nocardiopsis mwathae</name>
    <dbReference type="NCBI Taxonomy" id="1472723"/>
    <lineage>
        <taxon>Bacteria</taxon>
        <taxon>Bacillati</taxon>
        <taxon>Actinomycetota</taxon>
        <taxon>Actinomycetes</taxon>
        <taxon>Streptosporangiales</taxon>
        <taxon>Nocardiopsidaceae</taxon>
        <taxon>Nocardiopsis</taxon>
    </lineage>
</organism>
<dbReference type="RefSeq" id="WP_184078881.1">
    <property type="nucleotide sequence ID" value="NZ_JACHDS010000001.1"/>
</dbReference>
<feature type="compositionally biased region" description="Polar residues" evidence="2">
    <location>
        <begin position="211"/>
        <end position="230"/>
    </location>
</feature>
<evidence type="ECO:0000256" key="1">
    <source>
        <dbReference type="ARBA" id="ARBA00023172"/>
    </source>
</evidence>
<keyword evidence="5" id="KW-1185">Reference proteome</keyword>
<dbReference type="GO" id="GO:0006310">
    <property type="term" value="P:DNA recombination"/>
    <property type="evidence" value="ECO:0007669"/>
    <property type="project" value="UniProtKB-KW"/>
</dbReference>
<dbReference type="InterPro" id="IPR011010">
    <property type="entry name" value="DNA_brk_join_enz"/>
</dbReference>
<name>A0A7X0D7P6_9ACTN</name>
<evidence type="ECO:0000313" key="5">
    <source>
        <dbReference type="Proteomes" id="UP000546642"/>
    </source>
</evidence>
<dbReference type="GO" id="GO:0015074">
    <property type="term" value="P:DNA integration"/>
    <property type="evidence" value="ECO:0007669"/>
    <property type="project" value="InterPro"/>
</dbReference>
<evidence type="ECO:0000259" key="3">
    <source>
        <dbReference type="PROSITE" id="PS51898"/>
    </source>
</evidence>
<dbReference type="InterPro" id="IPR002104">
    <property type="entry name" value="Integrase_catalytic"/>
</dbReference>
<feature type="region of interest" description="Disordered" evidence="2">
    <location>
        <begin position="180"/>
        <end position="235"/>
    </location>
</feature>
<evidence type="ECO:0000256" key="2">
    <source>
        <dbReference type="SAM" id="MobiDB-lite"/>
    </source>
</evidence>
<dbReference type="InterPro" id="IPR013762">
    <property type="entry name" value="Integrase-like_cat_sf"/>
</dbReference>
<evidence type="ECO:0000313" key="4">
    <source>
        <dbReference type="EMBL" id="MBB6174693.1"/>
    </source>
</evidence>
<accession>A0A7X0D7P6</accession>
<dbReference type="SUPFAM" id="SSF56349">
    <property type="entry name" value="DNA breaking-rejoining enzymes"/>
    <property type="match status" value="1"/>
</dbReference>
<feature type="domain" description="Tyr recombinase" evidence="3">
    <location>
        <begin position="1"/>
        <end position="181"/>
    </location>
</feature>
<dbReference type="EMBL" id="JACHDS010000001">
    <property type="protein sequence ID" value="MBB6174693.1"/>
    <property type="molecule type" value="Genomic_DNA"/>
</dbReference>
<dbReference type="PROSITE" id="PS51898">
    <property type="entry name" value="TYR_RECOMBINASE"/>
    <property type="match status" value="1"/>
</dbReference>
<dbReference type="Proteomes" id="UP000546642">
    <property type="component" value="Unassembled WGS sequence"/>
</dbReference>
<keyword evidence="1" id="KW-0233">DNA recombination</keyword>
<comment type="caution">
    <text evidence="4">The sequence shown here is derived from an EMBL/GenBank/DDBJ whole genome shotgun (WGS) entry which is preliminary data.</text>
</comment>
<dbReference type="Pfam" id="PF00589">
    <property type="entry name" value="Phage_integrase"/>
    <property type="match status" value="1"/>
</dbReference>
<reference evidence="4 5" key="1">
    <citation type="submission" date="2020-08" db="EMBL/GenBank/DDBJ databases">
        <title>Sequencing the genomes of 1000 actinobacteria strains.</title>
        <authorList>
            <person name="Klenk H.-P."/>
        </authorList>
    </citation>
    <scope>NUCLEOTIDE SEQUENCE [LARGE SCALE GENOMIC DNA]</scope>
    <source>
        <strain evidence="4 5">DSM 46659</strain>
    </source>
</reference>
<dbReference type="Gene3D" id="1.10.443.10">
    <property type="entry name" value="Intergrase catalytic core"/>
    <property type="match status" value="1"/>
</dbReference>
<dbReference type="AlphaFoldDB" id="A0A7X0D7P6"/>
<protein>
    <submittedName>
        <fullName evidence="4">Integrase</fullName>
    </submittedName>
</protein>
<gene>
    <name evidence="4" type="ORF">HNR23_004753</name>
</gene>
<dbReference type="GO" id="GO:0003677">
    <property type="term" value="F:DNA binding"/>
    <property type="evidence" value="ECO:0007669"/>
    <property type="project" value="InterPro"/>
</dbReference>
<sequence>MLDVFARTGLRYGELTTLQVRDITIHHKKTPDGRITRYGFLQAKRAWKHQKDNTFKLGPPKTKQSRRRIVLSSATVEALLPRLDDKKPDEFVFTTESGAWWRHSSVYNRRWVPAVKRAMQLGLRHKPRIHGLRPTRVAWLIDGNIHPFKIQRRLGHMFITTMDRYGHLMTDIDDELLEAIDGTTPPPPALAAEPTDAGVLEQGQAPAEQPKVTSPPDTAPPSSGTNTPAVVTSRRARQLHLVV</sequence>
<proteinExistence type="predicted"/>